<gene>
    <name evidence="2" type="ORF">ENR23_08705</name>
</gene>
<evidence type="ECO:0000256" key="1">
    <source>
        <dbReference type="SAM" id="Phobius"/>
    </source>
</evidence>
<feature type="transmembrane region" description="Helical" evidence="1">
    <location>
        <begin position="74"/>
        <end position="96"/>
    </location>
</feature>
<feature type="transmembrane region" description="Helical" evidence="1">
    <location>
        <begin position="42"/>
        <end position="62"/>
    </location>
</feature>
<comment type="caution">
    <text evidence="2">The sequence shown here is derived from an EMBL/GenBank/DDBJ whole genome shotgun (WGS) entry which is preliminary data.</text>
</comment>
<feature type="transmembrane region" description="Helical" evidence="1">
    <location>
        <begin position="7"/>
        <end position="30"/>
    </location>
</feature>
<keyword evidence="1" id="KW-0472">Membrane</keyword>
<protein>
    <recommendedName>
        <fullName evidence="3">DUF4386 domain-containing protein</fullName>
    </recommendedName>
</protein>
<name>A0A832MK56_UNCEI</name>
<sequence>MTHHRLGYWSAVTFVCIGVGYVVALAAGFARHGFREPIADPVLAVMEVLTLLSAVPLVTLMASVQDPSSPERSAFGHCALAFATLCAGVTGTIHFVELTAARQLGGGGIAWPSRVYAAELMAWDVFLGLALLFAAPLFFRDGLERQVRGALLLCGVLCIVGAVGPAVGNMRLQLVGVFGYAVVLPVVCVLLARVFSRRILAQRTERH</sequence>
<reference evidence="2" key="1">
    <citation type="journal article" date="2020" name="mSystems">
        <title>Genome- and Community-Level Interaction Insights into Carbon Utilization and Element Cycling Functions of Hydrothermarchaeota in Hydrothermal Sediment.</title>
        <authorList>
            <person name="Zhou Z."/>
            <person name="Liu Y."/>
            <person name="Xu W."/>
            <person name="Pan J."/>
            <person name="Luo Z.H."/>
            <person name="Li M."/>
        </authorList>
    </citation>
    <scope>NUCLEOTIDE SEQUENCE [LARGE SCALE GENOMIC DNA]</scope>
    <source>
        <strain evidence="2">SpSt-381</strain>
    </source>
</reference>
<dbReference type="AlphaFoldDB" id="A0A832MK56"/>
<proteinExistence type="predicted"/>
<feature type="transmembrane region" description="Helical" evidence="1">
    <location>
        <begin position="174"/>
        <end position="196"/>
    </location>
</feature>
<dbReference type="EMBL" id="DSQF01000018">
    <property type="protein sequence ID" value="HGZ43490.1"/>
    <property type="molecule type" value="Genomic_DNA"/>
</dbReference>
<keyword evidence="1" id="KW-0812">Transmembrane</keyword>
<evidence type="ECO:0000313" key="2">
    <source>
        <dbReference type="EMBL" id="HGZ43490.1"/>
    </source>
</evidence>
<evidence type="ECO:0008006" key="3">
    <source>
        <dbReference type="Google" id="ProtNLM"/>
    </source>
</evidence>
<feature type="transmembrane region" description="Helical" evidence="1">
    <location>
        <begin position="150"/>
        <end position="168"/>
    </location>
</feature>
<keyword evidence="1" id="KW-1133">Transmembrane helix</keyword>
<feature type="transmembrane region" description="Helical" evidence="1">
    <location>
        <begin position="116"/>
        <end position="138"/>
    </location>
</feature>
<organism evidence="2">
    <name type="scientific">Eiseniibacteriota bacterium</name>
    <dbReference type="NCBI Taxonomy" id="2212470"/>
    <lineage>
        <taxon>Bacteria</taxon>
        <taxon>Candidatus Eiseniibacteriota</taxon>
    </lineage>
</organism>
<accession>A0A832MK56</accession>